<feature type="binding site" evidence="15">
    <location>
        <position position="98"/>
    </location>
    <ligand>
        <name>substrate</name>
    </ligand>
</feature>
<keyword evidence="9 15" id="KW-0028">Amino-acid biosynthesis</keyword>
<evidence type="ECO:0000256" key="12">
    <source>
        <dbReference type="ARBA" id="ARBA00023002"/>
    </source>
</evidence>
<comment type="similarity">
    <text evidence="5 15">Belongs to the isocitrate and isopropylmalate dehydrogenases family. LeuB type 1 subfamily.</text>
</comment>
<keyword evidence="11 15" id="KW-0460">Magnesium</keyword>
<keyword evidence="8 15" id="KW-0963">Cytoplasm</keyword>
<evidence type="ECO:0000256" key="11">
    <source>
        <dbReference type="ARBA" id="ARBA00022842"/>
    </source>
</evidence>
<feature type="binding site" evidence="15">
    <location>
        <begin position="78"/>
        <end position="91"/>
    </location>
    <ligand>
        <name>NAD(+)</name>
        <dbReference type="ChEBI" id="CHEBI:57540"/>
    </ligand>
</feature>
<protein>
    <recommendedName>
        <fullName evidence="15">3-isopropylmalate dehydrogenase</fullName>
        <ecNumber evidence="15">1.1.1.85</ecNumber>
    </recommendedName>
    <alternativeName>
        <fullName evidence="15">3-IPM-DH</fullName>
    </alternativeName>
    <alternativeName>
        <fullName evidence="15">Beta-IPM dehydrogenase</fullName>
        <shortName evidence="15">IMDH</shortName>
    </alternativeName>
</protein>
<dbReference type="SMART" id="SM01329">
    <property type="entry name" value="Iso_dh"/>
    <property type="match status" value="1"/>
</dbReference>
<evidence type="ECO:0000256" key="6">
    <source>
        <dbReference type="ARBA" id="ARBA00011738"/>
    </source>
</evidence>
<evidence type="ECO:0000256" key="1">
    <source>
        <dbReference type="ARBA" id="ARBA00000624"/>
    </source>
</evidence>
<feature type="binding site" evidence="15">
    <location>
        <position position="251"/>
    </location>
    <ligand>
        <name>Mg(2+)</name>
        <dbReference type="ChEBI" id="CHEBI:18420"/>
    </ligand>
</feature>
<evidence type="ECO:0000313" key="19">
    <source>
        <dbReference type="Proteomes" id="UP000597507"/>
    </source>
</evidence>
<feature type="binding site" evidence="15">
    <location>
        <position position="108"/>
    </location>
    <ligand>
        <name>substrate</name>
    </ligand>
</feature>
<evidence type="ECO:0000256" key="3">
    <source>
        <dbReference type="ARBA" id="ARBA00004496"/>
    </source>
</evidence>
<comment type="catalytic activity">
    <reaction evidence="1 15 16">
        <text>(2R,3S)-3-isopropylmalate + NAD(+) = 4-methyl-2-oxopentanoate + CO2 + NADH</text>
        <dbReference type="Rhea" id="RHEA:32271"/>
        <dbReference type="ChEBI" id="CHEBI:16526"/>
        <dbReference type="ChEBI" id="CHEBI:17865"/>
        <dbReference type="ChEBI" id="CHEBI:35121"/>
        <dbReference type="ChEBI" id="CHEBI:57540"/>
        <dbReference type="ChEBI" id="CHEBI:57945"/>
        <dbReference type="EC" id="1.1.1.85"/>
    </reaction>
</comment>
<comment type="pathway">
    <text evidence="4 15 16">Amino-acid biosynthesis; L-leucine biosynthesis; L-leucine from 3-methyl-2-oxobutanoate: step 3/4.</text>
</comment>
<evidence type="ECO:0000256" key="7">
    <source>
        <dbReference type="ARBA" id="ARBA00022430"/>
    </source>
</evidence>
<proteinExistence type="inferred from homology"/>
<feature type="binding site" evidence="15">
    <location>
        <position position="136"/>
    </location>
    <ligand>
        <name>substrate</name>
    </ligand>
</feature>
<keyword evidence="7 15" id="KW-0432">Leucine biosynthesis</keyword>
<keyword evidence="14 15" id="KW-0100">Branched-chain amino acid biosynthesis</keyword>
<dbReference type="Gene3D" id="3.40.718.10">
    <property type="entry name" value="Isopropylmalate Dehydrogenase"/>
    <property type="match status" value="1"/>
</dbReference>
<dbReference type="PROSITE" id="PS00470">
    <property type="entry name" value="IDH_IMDH"/>
    <property type="match status" value="1"/>
</dbReference>
<comment type="subunit">
    <text evidence="6 15 16">Homodimer.</text>
</comment>
<evidence type="ECO:0000256" key="5">
    <source>
        <dbReference type="ARBA" id="ARBA00008319"/>
    </source>
</evidence>
<dbReference type="PANTHER" id="PTHR42979:SF1">
    <property type="entry name" value="3-ISOPROPYLMALATE DEHYDROGENASE"/>
    <property type="match status" value="1"/>
</dbReference>
<dbReference type="PANTHER" id="PTHR42979">
    <property type="entry name" value="3-ISOPROPYLMALATE DEHYDROGENASE"/>
    <property type="match status" value="1"/>
</dbReference>
<evidence type="ECO:0000256" key="8">
    <source>
        <dbReference type="ARBA" id="ARBA00022490"/>
    </source>
</evidence>
<dbReference type="InterPro" id="IPR004429">
    <property type="entry name" value="Isopropylmalate_DH"/>
</dbReference>
<evidence type="ECO:0000256" key="14">
    <source>
        <dbReference type="ARBA" id="ARBA00023304"/>
    </source>
</evidence>
<dbReference type="InterPro" id="IPR024084">
    <property type="entry name" value="IsoPropMal-DH-like_dom"/>
</dbReference>
<feature type="site" description="Important for catalysis" evidence="15">
    <location>
        <position position="194"/>
    </location>
</feature>
<feature type="binding site" evidence="15">
    <location>
        <position position="255"/>
    </location>
    <ligand>
        <name>Mg(2+)</name>
        <dbReference type="ChEBI" id="CHEBI:18420"/>
    </ligand>
</feature>
<dbReference type="HAMAP" id="MF_01033">
    <property type="entry name" value="LeuB_type1"/>
    <property type="match status" value="1"/>
</dbReference>
<dbReference type="GO" id="GO:0051287">
    <property type="term" value="F:NAD binding"/>
    <property type="evidence" value="ECO:0007669"/>
    <property type="project" value="InterPro"/>
</dbReference>
<dbReference type="EMBL" id="BMKS01000010">
    <property type="protein sequence ID" value="GGG41302.1"/>
    <property type="molecule type" value="Genomic_DNA"/>
</dbReference>
<organism evidence="18 19">
    <name type="scientific">Caldovatus sediminis</name>
    <dbReference type="NCBI Taxonomy" id="2041189"/>
    <lineage>
        <taxon>Bacteria</taxon>
        <taxon>Pseudomonadati</taxon>
        <taxon>Pseudomonadota</taxon>
        <taxon>Alphaproteobacteria</taxon>
        <taxon>Acetobacterales</taxon>
        <taxon>Roseomonadaceae</taxon>
        <taxon>Caldovatus</taxon>
    </lineage>
</organism>
<comment type="cofactor">
    <cofactor evidence="15 16">
        <name>Mg(2+)</name>
        <dbReference type="ChEBI" id="CHEBI:18420"/>
    </cofactor>
    <cofactor evidence="15 16">
        <name>Mn(2+)</name>
        <dbReference type="ChEBI" id="CHEBI:29035"/>
    </cofactor>
    <text evidence="15 16">Binds 1 Mg(2+) or Mn(2+) ion per subunit.</text>
</comment>
<dbReference type="GO" id="GO:0003862">
    <property type="term" value="F:3-isopropylmalate dehydrogenase activity"/>
    <property type="evidence" value="ECO:0007669"/>
    <property type="project" value="UniProtKB-UniRule"/>
</dbReference>
<reference evidence="18 19" key="1">
    <citation type="journal article" date="2014" name="Int. J. Syst. Evol. Microbiol.">
        <title>Complete genome sequence of Corynebacterium casei LMG S-19264T (=DSM 44701T), isolated from a smear-ripened cheese.</title>
        <authorList>
            <consortium name="US DOE Joint Genome Institute (JGI-PGF)"/>
            <person name="Walter F."/>
            <person name="Albersmeier A."/>
            <person name="Kalinowski J."/>
            <person name="Ruckert C."/>
        </authorList>
    </citation>
    <scope>NUCLEOTIDE SEQUENCE [LARGE SCALE GENOMIC DNA]</scope>
    <source>
        <strain evidence="18 19">CGMCC 1.16330</strain>
    </source>
</reference>
<evidence type="ECO:0000256" key="10">
    <source>
        <dbReference type="ARBA" id="ARBA00022723"/>
    </source>
</evidence>
<comment type="caution">
    <text evidence="18">The sequence shown here is derived from an EMBL/GenBank/DDBJ whole genome shotgun (WGS) entry which is preliminary data.</text>
</comment>
<evidence type="ECO:0000256" key="9">
    <source>
        <dbReference type="ARBA" id="ARBA00022605"/>
    </source>
</evidence>
<dbReference type="GO" id="GO:0005829">
    <property type="term" value="C:cytosol"/>
    <property type="evidence" value="ECO:0007669"/>
    <property type="project" value="TreeGrafter"/>
</dbReference>
<feature type="domain" description="Isopropylmalate dehydrogenase-like" evidence="17">
    <location>
        <begin position="6"/>
        <end position="361"/>
    </location>
</feature>
<feature type="site" description="Important for catalysis" evidence="15">
    <location>
        <position position="143"/>
    </location>
</feature>
<dbReference type="UniPathway" id="UPA00048">
    <property type="reaction ID" value="UER00072"/>
</dbReference>
<feature type="binding site" evidence="15">
    <location>
        <position position="227"/>
    </location>
    <ligand>
        <name>Mg(2+)</name>
        <dbReference type="ChEBI" id="CHEBI:18420"/>
    </ligand>
</feature>
<evidence type="ECO:0000313" key="18">
    <source>
        <dbReference type="EMBL" id="GGG41302.1"/>
    </source>
</evidence>
<dbReference type="Proteomes" id="UP000597507">
    <property type="component" value="Unassembled WGS sequence"/>
</dbReference>
<gene>
    <name evidence="15 18" type="primary">leuB</name>
    <name evidence="18" type="ORF">GCM10010964_31080</name>
</gene>
<dbReference type="GO" id="GO:0000287">
    <property type="term" value="F:magnesium ion binding"/>
    <property type="evidence" value="ECO:0007669"/>
    <property type="project" value="InterPro"/>
</dbReference>
<evidence type="ECO:0000256" key="13">
    <source>
        <dbReference type="ARBA" id="ARBA00023027"/>
    </source>
</evidence>
<feature type="binding site" evidence="15">
    <location>
        <position position="227"/>
    </location>
    <ligand>
        <name>substrate</name>
    </ligand>
</feature>
<evidence type="ECO:0000256" key="16">
    <source>
        <dbReference type="RuleBase" id="RU004445"/>
    </source>
</evidence>
<comment type="subcellular location">
    <subcellularLocation>
        <location evidence="3 15">Cytoplasm</location>
    </subcellularLocation>
</comment>
<comment type="cofactor">
    <cofactor evidence="2">
        <name>Mn(2+)</name>
        <dbReference type="ChEBI" id="CHEBI:29035"/>
    </cofactor>
</comment>
<evidence type="ECO:0000259" key="17">
    <source>
        <dbReference type="SMART" id="SM01329"/>
    </source>
</evidence>
<evidence type="ECO:0000256" key="2">
    <source>
        <dbReference type="ARBA" id="ARBA00001936"/>
    </source>
</evidence>
<keyword evidence="10 15" id="KW-0479">Metal-binding</keyword>
<evidence type="ECO:0000256" key="15">
    <source>
        <dbReference type="HAMAP-Rule" id="MF_01033"/>
    </source>
</evidence>
<dbReference type="InterPro" id="IPR019818">
    <property type="entry name" value="IsoCit/isopropylmalate_DH_CS"/>
</dbReference>
<comment type="function">
    <text evidence="15 16">Catalyzes the oxidation of 3-carboxy-2-hydroxy-4-methylpentanoate (3-isopropylmalate) to 3-carboxy-4-methyl-2-oxopentanoate. The product decarboxylates to 4-methyl-2 oxopentanoate.</text>
</comment>
<dbReference type="FunFam" id="3.40.718.10:FF:000028">
    <property type="entry name" value="3-isopropylmalate dehydrogenase"/>
    <property type="match status" value="1"/>
</dbReference>
<dbReference type="NCBIfam" id="TIGR00169">
    <property type="entry name" value="leuB"/>
    <property type="match status" value="1"/>
</dbReference>
<dbReference type="AlphaFoldDB" id="A0A8J2ZDM0"/>
<dbReference type="RefSeq" id="WP_188901835.1">
    <property type="nucleotide sequence ID" value="NZ_BMKS01000010.1"/>
</dbReference>
<name>A0A8J2ZDM0_9PROT</name>
<keyword evidence="19" id="KW-1185">Reference proteome</keyword>
<accession>A0A8J2ZDM0</accession>
<dbReference type="Pfam" id="PF00180">
    <property type="entry name" value="Iso_dh"/>
    <property type="match status" value="1"/>
</dbReference>
<feature type="binding site" evidence="15">
    <location>
        <begin position="290"/>
        <end position="302"/>
    </location>
    <ligand>
        <name>NAD(+)</name>
        <dbReference type="ChEBI" id="CHEBI:57540"/>
    </ligand>
</feature>
<keyword evidence="12 15" id="KW-0560">Oxidoreductase</keyword>
<dbReference type="EC" id="1.1.1.85" evidence="15"/>
<keyword evidence="15" id="KW-0464">Manganese</keyword>
<evidence type="ECO:0000256" key="4">
    <source>
        <dbReference type="ARBA" id="ARBA00004762"/>
    </source>
</evidence>
<dbReference type="SUPFAM" id="SSF53659">
    <property type="entry name" value="Isocitrate/Isopropylmalate dehydrogenase-like"/>
    <property type="match status" value="1"/>
</dbReference>
<dbReference type="GO" id="GO:0009098">
    <property type="term" value="P:L-leucine biosynthetic process"/>
    <property type="evidence" value="ECO:0007669"/>
    <property type="project" value="UniProtKB-UniRule"/>
</dbReference>
<keyword evidence="13 15" id="KW-0520">NAD</keyword>
<sequence>MPANKKLLVLPGDGIGPEVMREVLRVIDWLDRRRKVTFDLEEGLVGGAAIDAEGAPISDATLAKARAADAVLFGSVGGPKWDGLPFEKRPELGILRLRKELGLFANLRPAIVLDALADASSLKKELVRGLDIMIVRESTGGIYFGEPRGIETMPDGRRRGVDTEVYTEDEIARVARIAFELARKRGNKLCSVDKANVMQSGRLWRAVVGEIGRSEFPEVELTHMYADNCAMQLASRPKQFDVIVASNLFGDLLSDLAAALTGSLGMLPSATLGAPDSAGRRHALYEPVHGSAPDIAGKGIANPCAQILSFAMLLRWSFGLEEEARLVERAVERVLAGGLRTADIMQPGMARVGTTVMGEAVVRELEKLAA</sequence>